<dbReference type="InterPro" id="IPR012677">
    <property type="entry name" value="Nucleotide-bd_a/b_plait_sf"/>
</dbReference>
<dbReference type="Pfam" id="PF21369">
    <property type="entry name" value="STL11_N"/>
    <property type="match status" value="1"/>
</dbReference>
<dbReference type="Gene3D" id="3.30.70.330">
    <property type="match status" value="1"/>
</dbReference>
<feature type="zinc finger region" description="C3H1-type" evidence="6">
    <location>
        <begin position="139"/>
        <end position="167"/>
    </location>
</feature>
<dbReference type="GO" id="GO:0071006">
    <property type="term" value="C:U2-type catalytic step 1 spliceosome"/>
    <property type="evidence" value="ECO:0007669"/>
    <property type="project" value="TreeGrafter"/>
</dbReference>
<dbReference type="PANTHER" id="PTHR14089">
    <property type="entry name" value="PRE-MRNA-SPLICING FACTOR RBM22"/>
    <property type="match status" value="1"/>
</dbReference>
<dbReference type="InterPro" id="IPR032297">
    <property type="entry name" value="Torus"/>
</dbReference>
<dbReference type="GO" id="GO:0071007">
    <property type="term" value="C:U2-type catalytic step 2 spliceosome"/>
    <property type="evidence" value="ECO:0007669"/>
    <property type="project" value="TreeGrafter"/>
</dbReference>
<dbReference type="GO" id="GO:0036002">
    <property type="term" value="F:pre-mRNA binding"/>
    <property type="evidence" value="ECO:0007669"/>
    <property type="project" value="TreeGrafter"/>
</dbReference>
<organism evidence="10 11">
    <name type="scientific">Euplotes crassus</name>
    <dbReference type="NCBI Taxonomy" id="5936"/>
    <lineage>
        <taxon>Eukaryota</taxon>
        <taxon>Sar</taxon>
        <taxon>Alveolata</taxon>
        <taxon>Ciliophora</taxon>
        <taxon>Intramacronucleata</taxon>
        <taxon>Spirotrichea</taxon>
        <taxon>Hypotrichia</taxon>
        <taxon>Euplotida</taxon>
        <taxon>Euplotidae</taxon>
        <taxon>Moneuplotes</taxon>
    </lineage>
</organism>
<evidence type="ECO:0000313" key="10">
    <source>
        <dbReference type="EMBL" id="CAI2369813.1"/>
    </source>
</evidence>
<dbReference type="Proteomes" id="UP001295684">
    <property type="component" value="Unassembled WGS sequence"/>
</dbReference>
<reference evidence="10" key="1">
    <citation type="submission" date="2023-07" db="EMBL/GenBank/DDBJ databases">
        <authorList>
            <consortium name="AG Swart"/>
            <person name="Singh M."/>
            <person name="Singh A."/>
            <person name="Seah K."/>
            <person name="Emmerich C."/>
        </authorList>
    </citation>
    <scope>NUCLEOTIDE SEQUENCE</scope>
    <source>
        <strain evidence="10">DP1</strain>
    </source>
</reference>
<dbReference type="EMBL" id="CAMPGE010010970">
    <property type="protein sequence ID" value="CAI2369813.1"/>
    <property type="molecule type" value="Genomic_DNA"/>
</dbReference>
<dbReference type="InterPro" id="IPR048995">
    <property type="entry name" value="STL11/RBM22-like_N"/>
</dbReference>
<evidence type="ECO:0000256" key="7">
    <source>
        <dbReference type="SAM" id="MobiDB-lite"/>
    </source>
</evidence>
<proteinExistence type="predicted"/>
<dbReference type="InterPro" id="IPR035979">
    <property type="entry name" value="RBD_domain_sf"/>
</dbReference>
<keyword evidence="3 6" id="KW-0862">Zinc</keyword>
<evidence type="ECO:0000259" key="9">
    <source>
        <dbReference type="PROSITE" id="PS50103"/>
    </source>
</evidence>
<evidence type="ECO:0000256" key="2">
    <source>
        <dbReference type="ARBA" id="ARBA00022771"/>
    </source>
</evidence>
<protein>
    <recommendedName>
        <fullName evidence="12">Pre-mRNA-splicing factor RBM22</fullName>
    </recommendedName>
</protein>
<evidence type="ECO:0000256" key="6">
    <source>
        <dbReference type="PROSITE-ProRule" id="PRU00723"/>
    </source>
</evidence>
<evidence type="ECO:0000313" key="11">
    <source>
        <dbReference type="Proteomes" id="UP001295684"/>
    </source>
</evidence>
<evidence type="ECO:0000256" key="4">
    <source>
        <dbReference type="ARBA" id="ARBA00022884"/>
    </source>
</evidence>
<feature type="compositionally biased region" description="Basic and acidic residues" evidence="7">
    <location>
        <begin position="346"/>
        <end position="359"/>
    </location>
</feature>
<keyword evidence="1 6" id="KW-0479">Metal-binding</keyword>
<evidence type="ECO:0000256" key="3">
    <source>
        <dbReference type="ARBA" id="ARBA00022833"/>
    </source>
</evidence>
<dbReference type="GO" id="GO:0000974">
    <property type="term" value="C:Prp19 complex"/>
    <property type="evidence" value="ECO:0007669"/>
    <property type="project" value="TreeGrafter"/>
</dbReference>
<dbReference type="InterPro" id="IPR039171">
    <property type="entry name" value="Cwc2/Slt11"/>
</dbReference>
<dbReference type="Gene3D" id="3.30.1370.210">
    <property type="match status" value="1"/>
</dbReference>
<accession>A0AAD1UM24</accession>
<dbReference type="GO" id="GO:0008270">
    <property type="term" value="F:zinc ion binding"/>
    <property type="evidence" value="ECO:0007669"/>
    <property type="project" value="UniProtKB-KW"/>
</dbReference>
<feature type="region of interest" description="Disordered" evidence="7">
    <location>
        <begin position="329"/>
        <end position="359"/>
    </location>
</feature>
<dbReference type="Pfam" id="PF16131">
    <property type="entry name" value="Torus"/>
    <property type="match status" value="1"/>
</dbReference>
<dbReference type="AlphaFoldDB" id="A0AAD1UM24"/>
<gene>
    <name evidence="10" type="ORF">ECRASSUSDP1_LOCUS11116</name>
</gene>
<dbReference type="SUPFAM" id="SSF90229">
    <property type="entry name" value="CCCH zinc finger"/>
    <property type="match status" value="1"/>
</dbReference>
<dbReference type="SUPFAM" id="SSF54928">
    <property type="entry name" value="RNA-binding domain, RBD"/>
    <property type="match status" value="1"/>
</dbReference>
<evidence type="ECO:0008006" key="12">
    <source>
        <dbReference type="Google" id="ProtNLM"/>
    </source>
</evidence>
<keyword evidence="11" id="KW-1185">Reference proteome</keyword>
<dbReference type="PROSITE" id="PS50103">
    <property type="entry name" value="ZF_C3H1"/>
    <property type="match status" value="1"/>
</dbReference>
<feature type="domain" description="RRM" evidence="8">
    <location>
        <begin position="224"/>
        <end position="297"/>
    </location>
</feature>
<sequence length="359" mass="41749">MTEKGYRIRAGIIKEQWEKSEFPILCEVCLGENPYVRMTKKEFDKECKICIKPFTVFRWRPGHKARFKKTEICQTCARSKNVCQTCIFDLEYGLPVAVRDKFLKDCEAAGIPQSEIRGSSDPEIKEKLALLSKKYPSYKRNQPHICSFFVKGNCERGANCPYRHEMPEEEEQKLDENGKKIKNLSVEQSIRDRFNGVNDSLANKILTKMKKHEKPTPPEDKNITTLMIRGVEEGLNEADITEFFKRYGKIQAIRIRLSKNLAFVCFESRSGAELAMDHLWSKLYIKERLLKLFWAHYQLDPSKIRKRTRDLVDPKTGEPTKKIKIEADKGGYFPSMDPSNYGGSMKKREAKLERKEKDV</sequence>
<comment type="caution">
    <text evidence="10">The sequence shown here is derived from an EMBL/GenBank/DDBJ whole genome shotgun (WGS) entry which is preliminary data.</text>
</comment>
<dbReference type="PROSITE" id="PS50102">
    <property type="entry name" value="RRM"/>
    <property type="match status" value="1"/>
</dbReference>
<dbReference type="SMART" id="SM00360">
    <property type="entry name" value="RRM"/>
    <property type="match status" value="1"/>
</dbReference>
<dbReference type="InterPro" id="IPR000504">
    <property type="entry name" value="RRM_dom"/>
</dbReference>
<dbReference type="Pfam" id="PF00076">
    <property type="entry name" value="RRM_1"/>
    <property type="match status" value="1"/>
</dbReference>
<dbReference type="InterPro" id="IPR000571">
    <property type="entry name" value="Znf_CCCH"/>
</dbReference>
<evidence type="ECO:0000256" key="5">
    <source>
        <dbReference type="PROSITE-ProRule" id="PRU00176"/>
    </source>
</evidence>
<dbReference type="InterPro" id="IPR036855">
    <property type="entry name" value="Znf_CCCH_sf"/>
</dbReference>
<dbReference type="SMART" id="SM00356">
    <property type="entry name" value="ZnF_C3H1"/>
    <property type="match status" value="1"/>
</dbReference>
<dbReference type="GO" id="GO:0017070">
    <property type="term" value="F:U6 snRNA binding"/>
    <property type="evidence" value="ECO:0007669"/>
    <property type="project" value="TreeGrafter"/>
</dbReference>
<feature type="domain" description="C3H1-type" evidence="9">
    <location>
        <begin position="139"/>
        <end position="167"/>
    </location>
</feature>
<name>A0AAD1UM24_EUPCR</name>
<evidence type="ECO:0000256" key="1">
    <source>
        <dbReference type="ARBA" id="ARBA00022723"/>
    </source>
</evidence>
<evidence type="ECO:0000259" key="8">
    <source>
        <dbReference type="PROSITE" id="PS50102"/>
    </source>
</evidence>
<dbReference type="PANTHER" id="PTHR14089:SF6">
    <property type="entry name" value="PRE-MRNA-SPLICING FACTOR RBM22"/>
    <property type="match status" value="1"/>
</dbReference>
<keyword evidence="4 5" id="KW-0694">RNA-binding</keyword>
<keyword evidence="2 6" id="KW-0863">Zinc-finger</keyword>